<dbReference type="PROSITE" id="PS51482">
    <property type="entry name" value="DEGV"/>
    <property type="match status" value="1"/>
</dbReference>
<evidence type="ECO:0000313" key="1">
    <source>
        <dbReference type="EMBL" id="MEB3366579.1"/>
    </source>
</evidence>
<organism evidence="1 2">
    <name type="scientific">Saccharopolyspora mangrovi</name>
    <dbReference type="NCBI Taxonomy" id="3082379"/>
    <lineage>
        <taxon>Bacteria</taxon>
        <taxon>Bacillati</taxon>
        <taxon>Actinomycetota</taxon>
        <taxon>Actinomycetes</taxon>
        <taxon>Pseudonocardiales</taxon>
        <taxon>Pseudonocardiaceae</taxon>
        <taxon>Saccharopolyspora</taxon>
    </lineage>
</organism>
<dbReference type="InterPro" id="IPR043168">
    <property type="entry name" value="DegV_C"/>
</dbReference>
<dbReference type="EMBL" id="JAWLNX010000002">
    <property type="protein sequence ID" value="MEB3366579.1"/>
    <property type="molecule type" value="Genomic_DNA"/>
</dbReference>
<dbReference type="RefSeq" id="WP_324264304.1">
    <property type="nucleotide sequence ID" value="NZ_JAWLNX010000002.1"/>
</dbReference>
<proteinExistence type="predicted"/>
<accession>A0ABU6A4S8</accession>
<dbReference type="Gene3D" id="3.30.1180.10">
    <property type="match status" value="1"/>
</dbReference>
<comment type="caution">
    <text evidence="1">The sequence shown here is derived from an EMBL/GenBank/DDBJ whole genome shotgun (WGS) entry which is preliminary data.</text>
</comment>
<reference evidence="1 2" key="1">
    <citation type="submission" date="2023-10" db="EMBL/GenBank/DDBJ databases">
        <title>Saccharopolyspora sp. nov., isolated from mangrove soil.</title>
        <authorList>
            <person name="Lu Y."/>
            <person name="Liu W."/>
        </authorList>
    </citation>
    <scope>NUCLEOTIDE SEQUENCE [LARGE SCALE GENOMIC DNA]</scope>
    <source>
        <strain evidence="1 2">S2-29</strain>
    </source>
</reference>
<name>A0ABU6A4S8_9PSEU</name>
<keyword evidence="2" id="KW-1185">Reference proteome</keyword>
<gene>
    <name evidence="1" type="ORF">R4I43_04100</name>
</gene>
<protein>
    <submittedName>
        <fullName evidence="1">DegV family protein</fullName>
    </submittedName>
</protein>
<dbReference type="SUPFAM" id="SSF82549">
    <property type="entry name" value="DAK1/DegV-like"/>
    <property type="match status" value="1"/>
</dbReference>
<dbReference type="Pfam" id="PF02645">
    <property type="entry name" value="DegV"/>
    <property type="match status" value="1"/>
</dbReference>
<evidence type="ECO:0000313" key="2">
    <source>
        <dbReference type="Proteomes" id="UP001327093"/>
    </source>
</evidence>
<sequence>MAGVGSCEVAPGQLGSAEYLQRGGRIGRAQAWVGQALSIKPVLIMKDGVIDQLAKQAAQNM</sequence>
<dbReference type="Proteomes" id="UP001327093">
    <property type="component" value="Unassembled WGS sequence"/>
</dbReference>
<dbReference type="InterPro" id="IPR003797">
    <property type="entry name" value="DegV"/>
</dbReference>